<feature type="domain" description="MTTase N-terminal" evidence="7">
    <location>
        <begin position="72"/>
        <end position="187"/>
    </location>
</feature>
<keyword evidence="2" id="KW-0949">S-adenosyl-L-methionine</keyword>
<dbReference type="InterPro" id="IPR013848">
    <property type="entry name" value="Methylthiotransferase_N"/>
</dbReference>
<evidence type="ECO:0000256" key="4">
    <source>
        <dbReference type="ARBA" id="ARBA00023004"/>
    </source>
</evidence>
<evidence type="ECO:0000256" key="6">
    <source>
        <dbReference type="SAM" id="Phobius"/>
    </source>
</evidence>
<evidence type="ECO:0000256" key="2">
    <source>
        <dbReference type="ARBA" id="ARBA00022691"/>
    </source>
</evidence>
<dbReference type="PROSITE" id="PS51449">
    <property type="entry name" value="MTTASE_N"/>
    <property type="match status" value="1"/>
</dbReference>
<keyword evidence="1" id="KW-0004">4Fe-4S</keyword>
<evidence type="ECO:0000256" key="5">
    <source>
        <dbReference type="ARBA" id="ARBA00023014"/>
    </source>
</evidence>
<feature type="transmembrane region" description="Helical" evidence="6">
    <location>
        <begin position="217"/>
        <end position="238"/>
    </location>
</feature>
<dbReference type="GO" id="GO:0051539">
    <property type="term" value="F:4 iron, 4 sulfur cluster binding"/>
    <property type="evidence" value="ECO:0007669"/>
    <property type="project" value="UniProtKB-KW"/>
</dbReference>
<dbReference type="GO" id="GO:0005829">
    <property type="term" value="C:cytosol"/>
    <property type="evidence" value="ECO:0007669"/>
    <property type="project" value="TreeGrafter"/>
</dbReference>
<dbReference type="Gene3D" id="3.40.50.12160">
    <property type="entry name" value="Methylthiotransferase, N-terminal domain"/>
    <property type="match status" value="1"/>
</dbReference>
<dbReference type="Pfam" id="PF00919">
    <property type="entry name" value="UPF0004"/>
    <property type="match status" value="1"/>
</dbReference>
<evidence type="ECO:0000256" key="3">
    <source>
        <dbReference type="ARBA" id="ARBA00022723"/>
    </source>
</evidence>
<keyword evidence="5" id="KW-0411">Iron-sulfur</keyword>
<dbReference type="GO" id="GO:0046872">
    <property type="term" value="F:metal ion binding"/>
    <property type="evidence" value="ECO:0007669"/>
    <property type="project" value="UniProtKB-KW"/>
</dbReference>
<evidence type="ECO:0000313" key="8">
    <source>
        <dbReference type="EnsemblMetazoa" id="CJA21162.1"/>
    </source>
</evidence>
<evidence type="ECO:0000256" key="1">
    <source>
        <dbReference type="ARBA" id="ARBA00022485"/>
    </source>
</evidence>
<dbReference type="InterPro" id="IPR038135">
    <property type="entry name" value="Methylthiotransferase_N_sf"/>
</dbReference>
<keyword evidence="6" id="KW-1133">Transmembrane helix</keyword>
<keyword evidence="3" id="KW-0479">Metal-binding</keyword>
<name>A0A8R1E4N6_CAEJA</name>
<dbReference type="Proteomes" id="UP000005237">
    <property type="component" value="Unassembled WGS sequence"/>
</dbReference>
<organism evidence="8 9">
    <name type="scientific">Caenorhabditis japonica</name>
    <dbReference type="NCBI Taxonomy" id="281687"/>
    <lineage>
        <taxon>Eukaryota</taxon>
        <taxon>Metazoa</taxon>
        <taxon>Ecdysozoa</taxon>
        <taxon>Nematoda</taxon>
        <taxon>Chromadorea</taxon>
        <taxon>Rhabditida</taxon>
        <taxon>Rhabditina</taxon>
        <taxon>Rhabditomorpha</taxon>
        <taxon>Rhabditoidea</taxon>
        <taxon>Rhabditidae</taxon>
        <taxon>Peloderinae</taxon>
        <taxon>Caenorhabditis</taxon>
    </lineage>
</organism>
<reference evidence="9" key="1">
    <citation type="submission" date="2010-08" db="EMBL/GenBank/DDBJ databases">
        <authorList>
            <consortium name="Caenorhabditis japonica Sequencing Consortium"/>
            <person name="Wilson R.K."/>
        </authorList>
    </citation>
    <scope>NUCLEOTIDE SEQUENCE [LARGE SCALE GENOMIC DNA]</scope>
    <source>
        <strain evidence="9">DF5081</strain>
    </source>
</reference>
<evidence type="ECO:0000313" key="9">
    <source>
        <dbReference type="Proteomes" id="UP000005237"/>
    </source>
</evidence>
<proteinExistence type="predicted"/>
<keyword evidence="4" id="KW-0408">Iron</keyword>
<protein>
    <submittedName>
        <fullName evidence="8">MTTase N-terminal domain-containing protein</fullName>
    </submittedName>
</protein>
<keyword evidence="6" id="KW-0812">Transmembrane</keyword>
<dbReference type="GO" id="GO:0005739">
    <property type="term" value="C:mitochondrion"/>
    <property type="evidence" value="ECO:0007669"/>
    <property type="project" value="TreeGrafter"/>
</dbReference>
<sequence length="247" mass="27728">MLRHWWLRGARTLRAHSGCATEKPKREIPQDGLQLSDFIRQSTRKTRQKAIIPSIEDTKEYLNVEDLRGNGRTVCYVTYGCQMNVSDMEIVRSIMTQYGFIETPQKENADIVLLMTCSIRDGAEKKVWNQLKLIRSNAVNKSQIVGVLGCMAERVRHDLLAKNKLVNIVAGPDSYRDLPRLVAVAAGGSNAINVQLSLDETYADVQPIRVDAETKTAFMWVFLALKNFMGIIVCLLITNLEANIGTS</sequence>
<keyword evidence="9" id="KW-1185">Reference proteome</keyword>
<dbReference type="AlphaFoldDB" id="A0A8R1E4N6"/>
<keyword evidence="6" id="KW-0472">Membrane</keyword>
<dbReference type="EnsemblMetazoa" id="CJA21162.1">
    <property type="protein sequence ID" value="CJA21162.1"/>
    <property type="gene ID" value="WBGene00176734"/>
</dbReference>
<dbReference type="PANTHER" id="PTHR43020:SF2">
    <property type="entry name" value="MITOCHONDRIAL TRNA METHYLTHIOTRANSFERASE CDK5RAP1"/>
    <property type="match status" value="1"/>
</dbReference>
<dbReference type="FunFam" id="3.40.50.12160:FF:000003">
    <property type="entry name" value="CDK5 regulatory subunit-associated protein 1"/>
    <property type="match status" value="1"/>
</dbReference>
<dbReference type="PANTHER" id="PTHR43020">
    <property type="entry name" value="CDK5 REGULATORY SUBUNIT-ASSOCIATED PROTEIN 1"/>
    <property type="match status" value="1"/>
</dbReference>
<dbReference type="GO" id="GO:0035597">
    <property type="term" value="F:tRNA-2-methylthio-N(6)-dimethylallyladenosine(37) synthase activity"/>
    <property type="evidence" value="ECO:0007669"/>
    <property type="project" value="TreeGrafter"/>
</dbReference>
<evidence type="ECO:0000259" key="7">
    <source>
        <dbReference type="PROSITE" id="PS51449"/>
    </source>
</evidence>
<reference evidence="8" key="2">
    <citation type="submission" date="2022-06" db="UniProtKB">
        <authorList>
            <consortium name="EnsemblMetazoa"/>
        </authorList>
    </citation>
    <scope>IDENTIFICATION</scope>
    <source>
        <strain evidence="8">DF5081</strain>
    </source>
</reference>
<accession>A0A8R1E4N6</accession>